<evidence type="ECO:0000259" key="8">
    <source>
        <dbReference type="Pfam" id="PF04542"/>
    </source>
</evidence>
<evidence type="ECO:0000259" key="10">
    <source>
        <dbReference type="Pfam" id="PF12680"/>
    </source>
</evidence>
<dbReference type="InterPro" id="IPR013249">
    <property type="entry name" value="RNA_pol_sigma70_r4_t2"/>
</dbReference>
<dbReference type="GO" id="GO:0016987">
    <property type="term" value="F:sigma factor activity"/>
    <property type="evidence" value="ECO:0007669"/>
    <property type="project" value="UniProtKB-KW"/>
</dbReference>
<dbReference type="InterPro" id="IPR037401">
    <property type="entry name" value="SnoaL-like"/>
</dbReference>
<dbReference type="Proteomes" id="UP000321685">
    <property type="component" value="Unassembled WGS sequence"/>
</dbReference>
<dbReference type="PANTHER" id="PTHR43133:SF65">
    <property type="entry name" value="ECF RNA POLYMERASE SIGMA FACTOR SIGG"/>
    <property type="match status" value="1"/>
</dbReference>
<reference evidence="11 12" key="1">
    <citation type="submission" date="2019-07" db="EMBL/GenBank/DDBJ databases">
        <title>Whole genome shotgun sequence of Pseudonocardia sulfidoxydans NBRC 16205.</title>
        <authorList>
            <person name="Hosoyama A."/>
            <person name="Uohara A."/>
            <person name="Ohji S."/>
            <person name="Ichikawa N."/>
        </authorList>
    </citation>
    <scope>NUCLEOTIDE SEQUENCE [LARGE SCALE GENOMIC DNA]</scope>
    <source>
        <strain evidence="11 12">NBRC 16205</strain>
    </source>
</reference>
<evidence type="ECO:0000256" key="6">
    <source>
        <dbReference type="ARBA" id="ARBA00023163"/>
    </source>
</evidence>
<evidence type="ECO:0000256" key="2">
    <source>
        <dbReference type="ARBA" id="ARBA00011344"/>
    </source>
</evidence>
<evidence type="ECO:0000256" key="1">
    <source>
        <dbReference type="ARBA" id="ARBA00010641"/>
    </source>
</evidence>
<dbReference type="NCBIfam" id="TIGR02937">
    <property type="entry name" value="sigma70-ECF"/>
    <property type="match status" value="1"/>
</dbReference>
<evidence type="ECO:0000256" key="5">
    <source>
        <dbReference type="ARBA" id="ARBA00023125"/>
    </source>
</evidence>
<dbReference type="InterPro" id="IPR000838">
    <property type="entry name" value="RNA_pol_sigma70_ECF_CS"/>
</dbReference>
<dbReference type="Pfam" id="PF12680">
    <property type="entry name" value="SnoaL_2"/>
    <property type="match status" value="1"/>
</dbReference>
<comment type="subunit">
    <text evidence="2">Interacts transiently with the RNA polymerase catalytic core formed by RpoA, RpoB, RpoC and RpoZ (2 alpha, 1 beta, 1 beta' and 1 omega subunit) to form the RNA polymerase holoenzyme that can initiate transcription.</text>
</comment>
<evidence type="ECO:0000313" key="12">
    <source>
        <dbReference type="Proteomes" id="UP000321685"/>
    </source>
</evidence>
<dbReference type="InterPro" id="IPR032710">
    <property type="entry name" value="NTF2-like_dom_sf"/>
</dbReference>
<dbReference type="EMBL" id="BJVJ01000011">
    <property type="protein sequence ID" value="GEL22727.1"/>
    <property type="molecule type" value="Genomic_DNA"/>
</dbReference>
<dbReference type="InterPro" id="IPR013324">
    <property type="entry name" value="RNA_pol_sigma_r3/r4-like"/>
</dbReference>
<dbReference type="InterPro" id="IPR007627">
    <property type="entry name" value="RNA_pol_sigma70_r2"/>
</dbReference>
<dbReference type="OrthoDB" id="3806887at2"/>
<keyword evidence="3 7" id="KW-0805">Transcription regulation</keyword>
<dbReference type="RefSeq" id="WP_147104501.1">
    <property type="nucleotide sequence ID" value="NZ_BJVJ01000011.1"/>
</dbReference>
<dbReference type="SUPFAM" id="SSF88946">
    <property type="entry name" value="Sigma2 domain of RNA polymerase sigma factors"/>
    <property type="match status" value="1"/>
</dbReference>
<feature type="domain" description="RNA polymerase sigma-70 region 2" evidence="8">
    <location>
        <begin position="11"/>
        <end position="76"/>
    </location>
</feature>
<dbReference type="PANTHER" id="PTHR43133">
    <property type="entry name" value="RNA POLYMERASE ECF-TYPE SIGMA FACTO"/>
    <property type="match status" value="1"/>
</dbReference>
<dbReference type="InterPro" id="IPR013325">
    <property type="entry name" value="RNA_pol_sigma_r2"/>
</dbReference>
<comment type="similarity">
    <text evidence="1 7">Belongs to the sigma-70 factor family. ECF subfamily.</text>
</comment>
<dbReference type="Pfam" id="PF04542">
    <property type="entry name" value="Sigma70_r2"/>
    <property type="match status" value="1"/>
</dbReference>
<dbReference type="NCBIfam" id="NF006089">
    <property type="entry name" value="PRK08241.1"/>
    <property type="match status" value="1"/>
</dbReference>
<gene>
    <name evidence="11" type="primary">rpoE</name>
    <name evidence="11" type="ORF">PSU4_16810</name>
</gene>
<keyword evidence="5 7" id="KW-0238">DNA-binding</keyword>
<accession>A0A511DDW7</accession>
<dbReference type="SUPFAM" id="SSF54427">
    <property type="entry name" value="NTF2-like"/>
    <property type="match status" value="1"/>
</dbReference>
<dbReference type="NCBIfam" id="TIGR02960">
    <property type="entry name" value="SigX5"/>
    <property type="match status" value="1"/>
</dbReference>
<dbReference type="InterPro" id="IPR014284">
    <property type="entry name" value="RNA_pol_sigma-70_dom"/>
</dbReference>
<comment type="caution">
    <text evidence="11">The sequence shown here is derived from an EMBL/GenBank/DDBJ whole genome shotgun (WGS) entry which is preliminary data.</text>
</comment>
<dbReference type="InterPro" id="IPR039425">
    <property type="entry name" value="RNA_pol_sigma-70-like"/>
</dbReference>
<name>A0A511DDW7_9PSEU</name>
<proteinExistence type="inferred from homology"/>
<dbReference type="GO" id="GO:0003677">
    <property type="term" value="F:DNA binding"/>
    <property type="evidence" value="ECO:0007669"/>
    <property type="project" value="UniProtKB-KW"/>
</dbReference>
<keyword evidence="4 7" id="KW-0731">Sigma factor</keyword>
<keyword evidence="12" id="KW-1185">Reference proteome</keyword>
<dbReference type="Gene3D" id="1.10.1740.10">
    <property type="match status" value="1"/>
</dbReference>
<dbReference type="Gene3D" id="3.10.450.50">
    <property type="match status" value="1"/>
</dbReference>
<dbReference type="PROSITE" id="PS01063">
    <property type="entry name" value="SIGMA70_ECF"/>
    <property type="match status" value="1"/>
</dbReference>
<feature type="domain" description="RNA polymerase sigma factor 70 region 4 type 2" evidence="9">
    <location>
        <begin position="121"/>
        <end position="172"/>
    </location>
</feature>
<evidence type="ECO:0000313" key="11">
    <source>
        <dbReference type="EMBL" id="GEL22727.1"/>
    </source>
</evidence>
<dbReference type="Gene3D" id="1.10.10.10">
    <property type="entry name" value="Winged helix-like DNA-binding domain superfamily/Winged helix DNA-binding domain"/>
    <property type="match status" value="1"/>
</dbReference>
<keyword evidence="6 7" id="KW-0804">Transcription</keyword>
<dbReference type="GO" id="GO:0006950">
    <property type="term" value="P:response to stress"/>
    <property type="evidence" value="ECO:0007669"/>
    <property type="project" value="UniProtKB-ARBA"/>
</dbReference>
<evidence type="ECO:0000256" key="4">
    <source>
        <dbReference type="ARBA" id="ARBA00023082"/>
    </source>
</evidence>
<evidence type="ECO:0000256" key="7">
    <source>
        <dbReference type="RuleBase" id="RU000716"/>
    </source>
</evidence>
<dbReference type="Pfam" id="PF08281">
    <property type="entry name" value="Sigma70_r4_2"/>
    <property type="match status" value="1"/>
</dbReference>
<feature type="domain" description="SnoaL-like" evidence="10">
    <location>
        <begin position="197"/>
        <end position="294"/>
    </location>
</feature>
<dbReference type="CDD" id="cd06171">
    <property type="entry name" value="Sigma70_r4"/>
    <property type="match status" value="1"/>
</dbReference>
<evidence type="ECO:0000259" key="9">
    <source>
        <dbReference type="Pfam" id="PF08281"/>
    </source>
</evidence>
<organism evidence="11 12">
    <name type="scientific">Pseudonocardia sulfidoxydans NBRC 16205</name>
    <dbReference type="NCBI Taxonomy" id="1223511"/>
    <lineage>
        <taxon>Bacteria</taxon>
        <taxon>Bacillati</taxon>
        <taxon>Actinomycetota</taxon>
        <taxon>Actinomycetes</taxon>
        <taxon>Pseudonocardiales</taxon>
        <taxon>Pseudonocardiaceae</taxon>
        <taxon>Pseudonocardia</taxon>
    </lineage>
</organism>
<dbReference type="InterPro" id="IPR014305">
    <property type="entry name" value="RNA_pol_sigma-G_actinobac"/>
</dbReference>
<dbReference type="AlphaFoldDB" id="A0A511DDW7"/>
<dbReference type="InterPro" id="IPR036388">
    <property type="entry name" value="WH-like_DNA-bd_sf"/>
</dbReference>
<evidence type="ECO:0000256" key="3">
    <source>
        <dbReference type="ARBA" id="ARBA00023015"/>
    </source>
</evidence>
<dbReference type="GO" id="GO:0006352">
    <property type="term" value="P:DNA-templated transcription initiation"/>
    <property type="evidence" value="ECO:0007669"/>
    <property type="project" value="InterPro"/>
</dbReference>
<sequence>MSDDAFTARMQEHRRELHVHCYRMLGSFDEAEDLVQETFLRAWRARESFDEATNLRAWLYRIATNACLDVLRRRKRATPRSESPAEVTWLQPYPDELLDAVAPSAERPDVVAVARETIGLAFLAAIQLLPPRQRAVLVLRDVLEWSAAETADLLETTVPAANSALQRARATLRERLPEDHGSWQAPAPTEDEQALLERFVRAHTTGDPDELVALVRHDIRVTMPPYPMQYNGLDELWPLFERATSGTDGDWRLLPTAANRMPAAASYLRVTGTDEYVPFKLDVLRIIDGKIAEITTFGPARFADHGLPASL</sequence>
<dbReference type="SUPFAM" id="SSF88659">
    <property type="entry name" value="Sigma3 and sigma4 domains of RNA polymerase sigma factors"/>
    <property type="match status" value="1"/>
</dbReference>
<protein>
    <recommendedName>
        <fullName evidence="7">RNA polymerase sigma factor</fullName>
    </recommendedName>
</protein>